<keyword evidence="1" id="KW-0732">Signal</keyword>
<reference evidence="3" key="2">
    <citation type="journal article" date="2007" name="PLoS Biol.">
        <title>Survey sequencing and comparative analysis of the elephant shark (Callorhinchus milii) genome.</title>
        <authorList>
            <person name="Venkatesh B."/>
            <person name="Kirkness E.F."/>
            <person name="Loh Y.H."/>
            <person name="Halpern A.L."/>
            <person name="Lee A.P."/>
            <person name="Johnson J."/>
            <person name="Dandona N."/>
            <person name="Viswanathan L.D."/>
            <person name="Tay A."/>
            <person name="Venter J.C."/>
            <person name="Strausberg R.L."/>
            <person name="Brenner S."/>
        </authorList>
    </citation>
    <scope>NUCLEOTIDE SEQUENCE [LARGE SCALE GENOMIC DNA]</scope>
</reference>
<evidence type="ECO:0000313" key="2">
    <source>
        <dbReference type="Ensembl" id="ENSCMIP00000014926.1"/>
    </source>
</evidence>
<dbReference type="GO" id="GO:0005576">
    <property type="term" value="C:extracellular region"/>
    <property type="evidence" value="ECO:0007669"/>
    <property type="project" value="TreeGrafter"/>
</dbReference>
<evidence type="ECO:0000313" key="3">
    <source>
        <dbReference type="Proteomes" id="UP000314986"/>
    </source>
</evidence>
<dbReference type="PANTHER" id="PTHR15881">
    <property type="entry name" value="MARGINAL ZONE B- AND B1-CELL-SPECIFIC PROTEIN"/>
    <property type="match status" value="1"/>
</dbReference>
<reference evidence="2" key="5">
    <citation type="submission" date="2025-09" db="UniProtKB">
        <authorList>
            <consortium name="Ensembl"/>
        </authorList>
    </citation>
    <scope>IDENTIFICATION</scope>
</reference>
<dbReference type="GO" id="GO:0030888">
    <property type="term" value="P:regulation of B cell proliferation"/>
    <property type="evidence" value="ECO:0007669"/>
    <property type="project" value="TreeGrafter"/>
</dbReference>
<dbReference type="GO" id="GO:0034663">
    <property type="term" value="C:endoplasmic reticulum chaperone complex"/>
    <property type="evidence" value="ECO:0007669"/>
    <property type="project" value="TreeGrafter"/>
</dbReference>
<reference evidence="2" key="4">
    <citation type="submission" date="2025-08" db="UniProtKB">
        <authorList>
            <consortium name="Ensembl"/>
        </authorList>
    </citation>
    <scope>IDENTIFICATION</scope>
</reference>
<reference evidence="3" key="3">
    <citation type="journal article" date="2014" name="Nature">
        <title>Elephant shark genome provides unique insights into gnathostome evolution.</title>
        <authorList>
            <consortium name="International Elephant Shark Genome Sequencing Consortium"/>
            <person name="Venkatesh B."/>
            <person name="Lee A.P."/>
            <person name="Ravi V."/>
            <person name="Maurya A.K."/>
            <person name="Lian M.M."/>
            <person name="Swann J.B."/>
            <person name="Ohta Y."/>
            <person name="Flajnik M.F."/>
            <person name="Sutoh Y."/>
            <person name="Kasahara M."/>
            <person name="Hoon S."/>
            <person name="Gangu V."/>
            <person name="Roy S.W."/>
            <person name="Irimia M."/>
            <person name="Korzh V."/>
            <person name="Kondrychyn I."/>
            <person name="Lim Z.W."/>
            <person name="Tay B.H."/>
            <person name="Tohari S."/>
            <person name="Kong K.W."/>
            <person name="Ho S."/>
            <person name="Lorente-Galdos B."/>
            <person name="Quilez J."/>
            <person name="Marques-Bonet T."/>
            <person name="Raney B.J."/>
            <person name="Ingham P.W."/>
            <person name="Tay A."/>
            <person name="Hillier L.W."/>
            <person name="Minx P."/>
            <person name="Boehm T."/>
            <person name="Wilson R.K."/>
            <person name="Brenner S."/>
            <person name="Warren W.C."/>
        </authorList>
    </citation>
    <scope>NUCLEOTIDE SEQUENCE [LARGE SCALE GENOMIC DNA]</scope>
</reference>
<dbReference type="AlphaFoldDB" id="A0A4W3HG48"/>
<dbReference type="GeneTree" id="ENSGT00390000002716"/>
<feature type="chain" id="PRO_5021302161" evidence="1">
    <location>
        <begin position="17"/>
        <end position="189"/>
    </location>
</feature>
<dbReference type="InterPro" id="IPR052682">
    <property type="entry name" value="MZB1"/>
</dbReference>
<sequence>LLLLLLFCRQIQQPFCRWQVPSNSGERNTSVIGGIGDQDNREKFLLFSNSVGTFTINTIQEYLSKKESKISAVKEGKAQLSESDYIETLDLCCSQSWEIYGVMEVNGVKRLSGPGLETEEHPGVMMTSGPWPARLYKMCQAYLGELTEEEIYQEFRNNRDYLEDFLCYDKNGTCTKLGNTIWIPQKEEF</sequence>
<feature type="signal peptide" evidence="1">
    <location>
        <begin position="1"/>
        <end position="16"/>
    </location>
</feature>
<dbReference type="Ensembl" id="ENSCMIT00000015239.1">
    <property type="protein sequence ID" value="ENSCMIP00000014926.1"/>
    <property type="gene ID" value="ENSCMIG00000007320.1"/>
</dbReference>
<dbReference type="Proteomes" id="UP000314986">
    <property type="component" value="Unassembled WGS sequence"/>
</dbReference>
<accession>A0A4W3HG48</accession>
<reference evidence="3" key="1">
    <citation type="journal article" date="2006" name="Science">
        <title>Ancient noncoding elements conserved in the human genome.</title>
        <authorList>
            <person name="Venkatesh B."/>
            <person name="Kirkness E.F."/>
            <person name="Loh Y.H."/>
            <person name="Halpern A.L."/>
            <person name="Lee A.P."/>
            <person name="Johnson J."/>
            <person name="Dandona N."/>
            <person name="Viswanathan L.D."/>
            <person name="Tay A."/>
            <person name="Venter J.C."/>
            <person name="Strausberg R.L."/>
            <person name="Brenner S."/>
        </authorList>
    </citation>
    <scope>NUCLEOTIDE SEQUENCE [LARGE SCALE GENOMIC DNA]</scope>
</reference>
<dbReference type="PANTHER" id="PTHR15881:SF2">
    <property type="entry name" value="MARGINAL ZONE B- AND B1-CELL-SPECIFIC PROTEIN"/>
    <property type="match status" value="1"/>
</dbReference>
<organism evidence="2 3">
    <name type="scientific">Callorhinchus milii</name>
    <name type="common">Ghost shark</name>
    <dbReference type="NCBI Taxonomy" id="7868"/>
    <lineage>
        <taxon>Eukaryota</taxon>
        <taxon>Metazoa</taxon>
        <taxon>Chordata</taxon>
        <taxon>Craniata</taxon>
        <taxon>Vertebrata</taxon>
        <taxon>Chondrichthyes</taxon>
        <taxon>Holocephali</taxon>
        <taxon>Chimaeriformes</taxon>
        <taxon>Callorhinchidae</taxon>
        <taxon>Callorhinchus</taxon>
    </lineage>
</organism>
<name>A0A4W3HG48_CALMI</name>
<protein>
    <submittedName>
        <fullName evidence="2">Uncharacterized protein</fullName>
    </submittedName>
</protein>
<proteinExistence type="predicted"/>
<evidence type="ECO:0000256" key="1">
    <source>
        <dbReference type="SAM" id="SignalP"/>
    </source>
</evidence>
<keyword evidence="3" id="KW-1185">Reference proteome</keyword>